<dbReference type="PANTHER" id="PTHR28629">
    <property type="entry name" value="TRIOKINASE/FMN CYCLASE"/>
    <property type="match status" value="1"/>
</dbReference>
<dbReference type="InterPro" id="IPR004007">
    <property type="entry name" value="DhaL_dom"/>
</dbReference>
<dbReference type="SUPFAM" id="SSF101473">
    <property type="entry name" value="DhaL-like"/>
    <property type="match status" value="1"/>
</dbReference>
<evidence type="ECO:0000256" key="3">
    <source>
        <dbReference type="ARBA" id="ARBA00022777"/>
    </source>
</evidence>
<dbReference type="InterPro" id="IPR036117">
    <property type="entry name" value="DhaL_dom_sf"/>
</dbReference>
<dbReference type="GO" id="GO:0019563">
    <property type="term" value="P:glycerol catabolic process"/>
    <property type="evidence" value="ECO:0007669"/>
    <property type="project" value="TreeGrafter"/>
</dbReference>
<dbReference type="Gene3D" id="1.25.40.340">
    <property type="match status" value="1"/>
</dbReference>
<dbReference type="GO" id="GO:0005524">
    <property type="term" value="F:ATP binding"/>
    <property type="evidence" value="ECO:0007669"/>
    <property type="project" value="UniProtKB-KW"/>
</dbReference>
<keyword evidence="3 7" id="KW-0418">Kinase</keyword>
<keyword evidence="1" id="KW-0808">Transferase</keyword>
<evidence type="ECO:0000259" key="6">
    <source>
        <dbReference type="PROSITE" id="PS51481"/>
    </source>
</evidence>
<evidence type="ECO:0000256" key="1">
    <source>
        <dbReference type="ARBA" id="ARBA00022679"/>
    </source>
</evidence>
<dbReference type="PROSITE" id="PS51480">
    <property type="entry name" value="DHAL"/>
    <property type="match status" value="1"/>
</dbReference>
<organism evidence="7 8">
    <name type="scientific">Cedecea neteri</name>
    <dbReference type="NCBI Taxonomy" id="158822"/>
    <lineage>
        <taxon>Bacteria</taxon>
        <taxon>Pseudomonadati</taxon>
        <taxon>Pseudomonadota</taxon>
        <taxon>Gammaproteobacteria</taxon>
        <taxon>Enterobacterales</taxon>
        <taxon>Enterobacteriaceae</taxon>
        <taxon>Cedecea</taxon>
    </lineage>
</organism>
<dbReference type="SUPFAM" id="SSF82549">
    <property type="entry name" value="DAK1/DegV-like"/>
    <property type="match status" value="1"/>
</dbReference>
<dbReference type="GO" id="GO:0004371">
    <property type="term" value="F:glycerone kinase activity"/>
    <property type="evidence" value="ECO:0007669"/>
    <property type="project" value="InterPro"/>
</dbReference>
<dbReference type="GO" id="GO:0005829">
    <property type="term" value="C:cytosol"/>
    <property type="evidence" value="ECO:0007669"/>
    <property type="project" value="TreeGrafter"/>
</dbReference>
<dbReference type="RefSeq" id="WP_061276960.1">
    <property type="nucleotide sequence ID" value="NZ_CP023525.1"/>
</dbReference>
<sequence length="549" mass="56891">MSQFFMNEKADLVNEAIEGVLRSSPFDNLAQLDAGQDIRIVARRDWDKRRVAIISGGGAGHEPAHVGFVGKGMLTAAVCGDVFASPSVDAVLSAIINVTGDAGCLLIVKNYTGDRLNFGLAAEKARKLGYRVELVTVRDDVSLPDNPQPRGVAGTALVHKIAGYAAEQGKSLQEVTGIALEAINHVASIGVAFSSCNIPGESTPDRVKPGTCELGMGIHGEPGVETLPVKRSRELVSLMVDKLLCTTGTAQPVALLVNNLGGFSMLEMSLLTREVLCSPLAKATELLVGPATVVSALDMKGFSLSAITLTEAFREALLAPVEVAGWPAVVVPKQPGVVTSGRRITPHPSTPSENGTVKAVLATVCETLRDAEHELNALDARVGDGDTGSTFAAGAGRVAAALAKGMLPLDKPDDLMIVVGEHLASAMGGSSGVLMSIMFHACGQKLAAGSTLGESLVYGLGRMQFYGGADIGDRTMVDALAPALALYREGAPLSAVADAAQAGAESTCVMTKARAGRSSYLSRDNLDGVKDPGAYAVEKVFAALANKYA</sequence>
<proteinExistence type="predicted"/>
<evidence type="ECO:0000313" key="7">
    <source>
        <dbReference type="EMBL" id="ATF94535.1"/>
    </source>
</evidence>
<dbReference type="InterPro" id="IPR004006">
    <property type="entry name" value="DhaK_dom"/>
</dbReference>
<dbReference type="SMART" id="SM01120">
    <property type="entry name" value="Dak2"/>
    <property type="match status" value="1"/>
</dbReference>
<evidence type="ECO:0000256" key="4">
    <source>
        <dbReference type="ARBA" id="ARBA00022840"/>
    </source>
</evidence>
<evidence type="ECO:0000256" key="2">
    <source>
        <dbReference type="ARBA" id="ARBA00022741"/>
    </source>
</evidence>
<dbReference type="Pfam" id="PF02734">
    <property type="entry name" value="Dak2"/>
    <property type="match status" value="1"/>
</dbReference>
<dbReference type="FunFam" id="3.40.50.10440:FF:000001">
    <property type="entry name" value="Dihydroxyacetone kinase, DhaK subunit"/>
    <property type="match status" value="1"/>
</dbReference>
<dbReference type="EMBL" id="CP023525">
    <property type="protein sequence ID" value="ATF94535.1"/>
    <property type="molecule type" value="Genomic_DNA"/>
</dbReference>
<feature type="domain" description="DhaL" evidence="5">
    <location>
        <begin position="355"/>
        <end position="546"/>
    </location>
</feature>
<dbReference type="Proteomes" id="UP000217979">
    <property type="component" value="Chromosome"/>
</dbReference>
<feature type="domain" description="DhaK" evidence="6">
    <location>
        <begin position="8"/>
        <end position="326"/>
    </location>
</feature>
<dbReference type="Pfam" id="PF02733">
    <property type="entry name" value="Dak1"/>
    <property type="match status" value="1"/>
</dbReference>
<name>A0A291E373_9ENTR</name>
<reference evidence="7 8" key="1">
    <citation type="submission" date="2017-09" db="EMBL/GenBank/DDBJ databases">
        <title>FDA dAtabase for Regulatory Grade micrObial Sequences (FDA-ARGOS): Supporting development and validation of Infectious Disease Dx tests.</title>
        <authorList>
            <person name="Minogue T."/>
            <person name="Wolcott M."/>
            <person name="Wasieloski L."/>
            <person name="Aguilar W."/>
            <person name="Moore D."/>
            <person name="Tallon L."/>
            <person name="Sadzewicz L."/>
            <person name="Ott S."/>
            <person name="Zhao X."/>
            <person name="Nagaraj S."/>
            <person name="Vavikolanu K."/>
            <person name="Aluvathingal J."/>
            <person name="Nadendla S."/>
            <person name="Sichtig H."/>
        </authorList>
    </citation>
    <scope>NUCLEOTIDE SEQUENCE [LARGE SCALE GENOMIC DNA]</scope>
    <source>
        <strain evidence="7 8">FDAARGOS_392</strain>
    </source>
</reference>
<dbReference type="InterPro" id="IPR050861">
    <property type="entry name" value="Dihydroxyacetone_Kinase"/>
</dbReference>
<protein>
    <submittedName>
        <fullName evidence="7">Dihydroxyacetone kinase</fullName>
    </submittedName>
</protein>
<dbReference type="PROSITE" id="PS51481">
    <property type="entry name" value="DHAK"/>
    <property type="match status" value="1"/>
</dbReference>
<dbReference type="Gene3D" id="3.40.50.10440">
    <property type="entry name" value="Dihydroxyacetone kinase, domain 1"/>
    <property type="match status" value="1"/>
</dbReference>
<dbReference type="AlphaFoldDB" id="A0A291E373"/>
<dbReference type="Gene3D" id="3.30.1180.20">
    <property type="entry name" value="Dihydroxyacetone kinase, domain 2"/>
    <property type="match status" value="1"/>
</dbReference>
<evidence type="ECO:0000259" key="5">
    <source>
        <dbReference type="PROSITE" id="PS51480"/>
    </source>
</evidence>
<dbReference type="PANTHER" id="PTHR28629:SF4">
    <property type="entry name" value="TRIOKINASE_FMN CYCLASE"/>
    <property type="match status" value="1"/>
</dbReference>
<gene>
    <name evidence="7" type="ORF">CO704_21795</name>
</gene>
<keyword evidence="2" id="KW-0547">Nucleotide-binding</keyword>
<evidence type="ECO:0000313" key="8">
    <source>
        <dbReference type="Proteomes" id="UP000217979"/>
    </source>
</evidence>
<keyword evidence="4" id="KW-0067">ATP-binding</keyword>
<accession>A0A291E373</accession>